<dbReference type="SMART" id="SM00283">
    <property type="entry name" value="MA"/>
    <property type="match status" value="1"/>
</dbReference>
<dbReference type="CDD" id="cd11386">
    <property type="entry name" value="MCP_signal"/>
    <property type="match status" value="1"/>
</dbReference>
<dbReference type="PANTHER" id="PTHR32089">
    <property type="entry name" value="METHYL-ACCEPTING CHEMOTAXIS PROTEIN MCPB"/>
    <property type="match status" value="1"/>
</dbReference>
<dbReference type="AlphaFoldDB" id="A0A4Z0QXD4"/>
<keyword evidence="4" id="KW-0812">Transmembrane</keyword>
<dbReference type="InterPro" id="IPR024478">
    <property type="entry name" value="HlyB_4HB_MCP"/>
</dbReference>
<dbReference type="GO" id="GO:0007165">
    <property type="term" value="P:signal transduction"/>
    <property type="evidence" value="ECO:0007669"/>
    <property type="project" value="UniProtKB-KW"/>
</dbReference>
<dbReference type="RefSeq" id="WP_135551841.1">
    <property type="nucleotide sequence ID" value="NZ_SPQQ01000014.1"/>
</dbReference>
<dbReference type="OrthoDB" id="1790929at2"/>
<accession>A0A4Z0QXD4</accession>
<gene>
    <name evidence="7" type="ORF">E4K67_25290</name>
</gene>
<dbReference type="Gene3D" id="6.10.340.10">
    <property type="match status" value="1"/>
</dbReference>
<comment type="caution">
    <text evidence="7">The sequence shown here is derived from an EMBL/GenBank/DDBJ whole genome shotgun (WGS) entry which is preliminary data.</text>
</comment>
<feature type="domain" description="Methyl-accepting transducer" evidence="5">
    <location>
        <begin position="286"/>
        <end position="522"/>
    </location>
</feature>
<feature type="transmembrane region" description="Helical" evidence="4">
    <location>
        <begin position="12"/>
        <end position="35"/>
    </location>
</feature>
<evidence type="ECO:0000259" key="6">
    <source>
        <dbReference type="PROSITE" id="PS50885"/>
    </source>
</evidence>
<dbReference type="SUPFAM" id="SSF58104">
    <property type="entry name" value="Methyl-accepting chemotaxis protein (MCP) signaling domain"/>
    <property type="match status" value="1"/>
</dbReference>
<dbReference type="GO" id="GO:0016020">
    <property type="term" value="C:membrane"/>
    <property type="evidence" value="ECO:0007669"/>
    <property type="project" value="InterPro"/>
</dbReference>
<evidence type="ECO:0000256" key="4">
    <source>
        <dbReference type="SAM" id="Phobius"/>
    </source>
</evidence>
<feature type="transmembrane region" description="Helical" evidence="4">
    <location>
        <begin position="193"/>
        <end position="217"/>
    </location>
</feature>
<feature type="domain" description="HAMP" evidence="6">
    <location>
        <begin position="214"/>
        <end position="267"/>
    </location>
</feature>
<keyword evidence="4" id="KW-1133">Transmembrane helix</keyword>
<dbReference type="PANTHER" id="PTHR32089:SF112">
    <property type="entry name" value="LYSOZYME-LIKE PROTEIN-RELATED"/>
    <property type="match status" value="1"/>
</dbReference>
<dbReference type="Pfam" id="PF00015">
    <property type="entry name" value="MCPsignal"/>
    <property type="match status" value="1"/>
</dbReference>
<dbReference type="CDD" id="cd06225">
    <property type="entry name" value="HAMP"/>
    <property type="match status" value="1"/>
</dbReference>
<evidence type="ECO:0000256" key="1">
    <source>
        <dbReference type="ARBA" id="ARBA00023224"/>
    </source>
</evidence>
<reference evidence="7 8" key="1">
    <citation type="submission" date="2019-03" db="EMBL/GenBank/DDBJ databases">
        <title>Draft Genome Sequence of Desulfosporosinus fructosivorans Strain 63.6F, Isolated from Marine Sediment in the Baltic Sea.</title>
        <authorList>
            <person name="Hausmann B."/>
            <person name="Vandieken V."/>
            <person name="Pjevac P."/>
            <person name="Schreck K."/>
            <person name="Herbold C.W."/>
            <person name="Loy A."/>
        </authorList>
    </citation>
    <scope>NUCLEOTIDE SEQUENCE [LARGE SCALE GENOMIC DNA]</scope>
    <source>
        <strain evidence="7 8">63.6F</strain>
    </source>
</reference>
<dbReference type="Pfam" id="PF00672">
    <property type="entry name" value="HAMP"/>
    <property type="match status" value="1"/>
</dbReference>
<keyword evidence="8" id="KW-1185">Reference proteome</keyword>
<dbReference type="PROSITE" id="PS50885">
    <property type="entry name" value="HAMP"/>
    <property type="match status" value="1"/>
</dbReference>
<dbReference type="EMBL" id="SPQQ01000014">
    <property type="protein sequence ID" value="TGE35461.1"/>
    <property type="molecule type" value="Genomic_DNA"/>
</dbReference>
<name>A0A4Z0QXD4_9FIRM</name>
<evidence type="ECO:0000313" key="7">
    <source>
        <dbReference type="EMBL" id="TGE35461.1"/>
    </source>
</evidence>
<evidence type="ECO:0000313" key="8">
    <source>
        <dbReference type="Proteomes" id="UP000298460"/>
    </source>
</evidence>
<dbReference type="Gene3D" id="1.10.287.950">
    <property type="entry name" value="Methyl-accepting chemotaxis protein"/>
    <property type="match status" value="1"/>
</dbReference>
<dbReference type="Pfam" id="PF12729">
    <property type="entry name" value="4HB_MCP_1"/>
    <property type="match status" value="1"/>
</dbReference>
<keyword evidence="1 3" id="KW-0807">Transducer</keyword>
<keyword evidence="4" id="KW-0472">Membrane</keyword>
<dbReference type="PROSITE" id="PS50111">
    <property type="entry name" value="CHEMOTAXIS_TRANSDUC_2"/>
    <property type="match status" value="1"/>
</dbReference>
<dbReference type="InterPro" id="IPR004089">
    <property type="entry name" value="MCPsignal_dom"/>
</dbReference>
<dbReference type="SMART" id="SM00304">
    <property type="entry name" value="HAMP"/>
    <property type="match status" value="1"/>
</dbReference>
<protein>
    <submittedName>
        <fullName evidence="7">Methyl-accepting chemotaxis protein</fullName>
    </submittedName>
</protein>
<evidence type="ECO:0000256" key="3">
    <source>
        <dbReference type="PROSITE-ProRule" id="PRU00284"/>
    </source>
</evidence>
<evidence type="ECO:0000259" key="5">
    <source>
        <dbReference type="PROSITE" id="PS50111"/>
    </source>
</evidence>
<dbReference type="InterPro" id="IPR003660">
    <property type="entry name" value="HAMP_dom"/>
</dbReference>
<dbReference type="Proteomes" id="UP000298460">
    <property type="component" value="Unassembled WGS sequence"/>
</dbReference>
<comment type="similarity">
    <text evidence="2">Belongs to the methyl-accepting chemotaxis (MCP) protein family.</text>
</comment>
<sequence length="572" mass="62057">MNWLRNRKTAFKIGLLISIMSISLGIVGFVGFYYFHQVGISLDKLYSDDLITVRDINQARSDSNALKSNVLAITSYTLDAETKKQLLDQVTTREKSIDKFITGYQPLAITNYEKERITKAKDQFIIIKDVIQRTLDYELAGNKTEAMEYYLKNGFSKQEEFQVFLRELGVFNIDEAKIHVTNDNSMIARVQTVLIILPIIAIIIAILTGFMITRMIISPLKMILKKVELVAGGDLNVEDSSVHTKDEVGMLATSFNKMILNLRTLVIQIRNSAEQLAASSEEIVATMDQNAQVSNQVSMAIGEVANGSEQQLKALTDASGTIEELSASIEEVAASSSTVANSASTTAQIAREGDQTITKAVEQMSSVGTSTELVQNAVNKLAVGFDKITEFIDIITNISTQTNLLALNAAIEAARAGEHGRGFAVVAEEVRKLAELSQDSAVNVITQVNENRKNIKDASIAMNSAVSSVNEGVAVVNSAGNAFATIAGLIDEVSTQVNQIAAVVQQMASGSQYIVSSVLAIDSVSKETSNQTMNVSAAIEEQTAAMDQIADNSKGLAELAEELRNAIEKFRV</sequence>
<organism evidence="7 8">
    <name type="scientific">Desulfosporosinus fructosivorans</name>
    <dbReference type="NCBI Taxonomy" id="2018669"/>
    <lineage>
        <taxon>Bacteria</taxon>
        <taxon>Bacillati</taxon>
        <taxon>Bacillota</taxon>
        <taxon>Clostridia</taxon>
        <taxon>Eubacteriales</taxon>
        <taxon>Desulfitobacteriaceae</taxon>
        <taxon>Desulfosporosinus</taxon>
    </lineage>
</organism>
<proteinExistence type="inferred from homology"/>
<evidence type="ECO:0000256" key="2">
    <source>
        <dbReference type="ARBA" id="ARBA00029447"/>
    </source>
</evidence>